<sequence length="324" mass="35184">MTGLNDWDLMRGLTISGDGTVMAGMGNGPDGFGGWIIRVIEESPEEIEVSVDHLAGWNIVGIPVDTEPINYLSVYPDAVDGTFYGFDGAYFPAENLVNGDGFWLRFDEEGTNMVSGLPLESIVILITEGWNLISGISFPVDVNAIADDDGLIVSGTIYGFDSGYISAAFIEPGYGYWLRSSGEGRITLSASAPMAKVRTFQTLEQSNTLKINGQTLFFGNEIPTENSLSYTLPPKPPSGAFDARFNGDMKYAVESGEIEVMNTSDNLTISYDIVIDAGEHMDWVLTSESGSEFTLEGTGEITVPTENRFTLEKKAVIPIEYTLH</sequence>
<name>A0A382R6Y5_9ZZZZ</name>
<proteinExistence type="predicted"/>
<organism evidence="1">
    <name type="scientific">marine metagenome</name>
    <dbReference type="NCBI Taxonomy" id="408172"/>
    <lineage>
        <taxon>unclassified sequences</taxon>
        <taxon>metagenomes</taxon>
        <taxon>ecological metagenomes</taxon>
    </lineage>
</organism>
<protein>
    <submittedName>
        <fullName evidence="1">Uncharacterized protein</fullName>
    </submittedName>
</protein>
<evidence type="ECO:0000313" key="1">
    <source>
        <dbReference type="EMBL" id="SVC93514.1"/>
    </source>
</evidence>
<gene>
    <name evidence="1" type="ORF">METZ01_LOCUS346368</name>
</gene>
<accession>A0A382R6Y5</accession>
<dbReference type="AlphaFoldDB" id="A0A382R6Y5"/>
<reference evidence="1" key="1">
    <citation type="submission" date="2018-05" db="EMBL/GenBank/DDBJ databases">
        <authorList>
            <person name="Lanie J.A."/>
            <person name="Ng W.-L."/>
            <person name="Kazmierczak K.M."/>
            <person name="Andrzejewski T.M."/>
            <person name="Davidsen T.M."/>
            <person name="Wayne K.J."/>
            <person name="Tettelin H."/>
            <person name="Glass J.I."/>
            <person name="Rusch D."/>
            <person name="Podicherti R."/>
            <person name="Tsui H.-C.T."/>
            <person name="Winkler M.E."/>
        </authorList>
    </citation>
    <scope>NUCLEOTIDE SEQUENCE</scope>
</reference>
<dbReference type="EMBL" id="UINC01119587">
    <property type="protein sequence ID" value="SVC93514.1"/>
    <property type="molecule type" value="Genomic_DNA"/>
</dbReference>
<feature type="non-terminal residue" evidence="1">
    <location>
        <position position="324"/>
    </location>
</feature>